<dbReference type="Gene3D" id="3.40.630.10">
    <property type="entry name" value="Zn peptidases"/>
    <property type="match status" value="1"/>
</dbReference>
<dbReference type="NCBIfam" id="NF006769">
    <property type="entry name" value="PRK09290.1-3"/>
    <property type="match status" value="1"/>
</dbReference>
<dbReference type="NCBIfam" id="TIGR01879">
    <property type="entry name" value="hydantase"/>
    <property type="match status" value="1"/>
</dbReference>
<feature type="binding site" evidence="3">
    <location>
        <position position="94"/>
    </location>
    <ligand>
        <name>Zn(2+)</name>
        <dbReference type="ChEBI" id="CHEBI:29105"/>
        <label>2</label>
    </ligand>
</feature>
<dbReference type="PIRSF" id="PIRSF001235">
    <property type="entry name" value="Amidase_carbamoylase"/>
    <property type="match status" value="1"/>
</dbReference>
<dbReference type="NCBIfam" id="NF006771">
    <property type="entry name" value="PRK09290.1-5"/>
    <property type="match status" value="1"/>
</dbReference>
<dbReference type="GO" id="GO:0003837">
    <property type="term" value="F:beta-ureidopropionase activity"/>
    <property type="evidence" value="ECO:0007669"/>
    <property type="project" value="UniProtKB-EC"/>
</dbReference>
<dbReference type="PATRIC" id="fig|1122180.6.peg.646"/>
<dbReference type="SUPFAM" id="SSF53187">
    <property type="entry name" value="Zn-dependent exopeptidases"/>
    <property type="match status" value="1"/>
</dbReference>
<dbReference type="PANTHER" id="PTHR32494:SF5">
    <property type="entry name" value="ALLANTOATE AMIDOHYDROLASE"/>
    <property type="match status" value="1"/>
</dbReference>
<dbReference type="eggNOG" id="COG0624">
    <property type="taxonomic scope" value="Bacteria"/>
</dbReference>
<keyword evidence="2 5" id="KW-0378">Hydrolase</keyword>
<accession>A0A017HFP5</accession>
<evidence type="ECO:0000256" key="1">
    <source>
        <dbReference type="ARBA" id="ARBA00006153"/>
    </source>
</evidence>
<organism evidence="5 6">
    <name type="scientific">Limimaricola hongkongensis DSM 17492</name>
    <dbReference type="NCBI Taxonomy" id="1122180"/>
    <lineage>
        <taxon>Bacteria</taxon>
        <taxon>Pseudomonadati</taxon>
        <taxon>Pseudomonadota</taxon>
        <taxon>Alphaproteobacteria</taxon>
        <taxon>Rhodobacterales</taxon>
        <taxon>Paracoccaceae</taxon>
        <taxon>Limimaricola</taxon>
    </lineage>
</organism>
<evidence type="ECO:0000256" key="3">
    <source>
        <dbReference type="PIRSR" id="PIRSR001235-1"/>
    </source>
</evidence>
<protein>
    <submittedName>
        <fullName evidence="5">Beta-ureidopropionase</fullName>
        <ecNumber evidence="5">3.5.1.6</ecNumber>
    </submittedName>
</protein>
<dbReference type="InterPro" id="IPR010158">
    <property type="entry name" value="Amidase_Cbmase"/>
</dbReference>
<dbReference type="GO" id="GO:0046872">
    <property type="term" value="F:metal ion binding"/>
    <property type="evidence" value="ECO:0007669"/>
    <property type="project" value="UniProtKB-KW"/>
</dbReference>
<keyword evidence="3" id="KW-0862">Zinc</keyword>
<proteinExistence type="inferred from homology"/>
<dbReference type="PANTHER" id="PTHR32494">
    <property type="entry name" value="ALLANTOATE DEIMINASE-RELATED"/>
    <property type="match status" value="1"/>
</dbReference>
<feature type="binding site" evidence="3">
    <location>
        <position position="94"/>
    </location>
    <ligand>
        <name>Zn(2+)</name>
        <dbReference type="ChEBI" id="CHEBI:29105"/>
        <label>1</label>
    </ligand>
</feature>
<comment type="cofactor">
    <cofactor evidence="3">
        <name>Zn(2+)</name>
        <dbReference type="ChEBI" id="CHEBI:29105"/>
    </cofactor>
    <text evidence="3">Binds 2 Zn(2+) ions per subunit.</text>
</comment>
<dbReference type="Pfam" id="PF01546">
    <property type="entry name" value="Peptidase_M20"/>
    <property type="match status" value="1"/>
</dbReference>
<keyword evidence="6" id="KW-1185">Reference proteome</keyword>
<name>A0A017HFP5_9RHOB</name>
<dbReference type="InterPro" id="IPR036264">
    <property type="entry name" value="Bact_exopeptidase_dim_dom"/>
</dbReference>
<keyword evidence="3" id="KW-0479">Metal-binding</keyword>
<feature type="binding site" evidence="3">
    <location>
        <position position="382"/>
    </location>
    <ligand>
        <name>Zn(2+)</name>
        <dbReference type="ChEBI" id="CHEBI:29105"/>
        <label>2</label>
    </ligand>
</feature>
<dbReference type="Pfam" id="PF07687">
    <property type="entry name" value="M20_dimer"/>
    <property type="match status" value="1"/>
</dbReference>
<dbReference type="CDD" id="cd03884">
    <property type="entry name" value="M20_bAS"/>
    <property type="match status" value="1"/>
</dbReference>
<dbReference type="EMBL" id="APGJ01000003">
    <property type="protein sequence ID" value="EYD73120.1"/>
    <property type="molecule type" value="Genomic_DNA"/>
</dbReference>
<feature type="binding site" evidence="3">
    <location>
        <position position="83"/>
    </location>
    <ligand>
        <name>Zn(2+)</name>
        <dbReference type="ChEBI" id="CHEBI:29105"/>
        <label>1</label>
    </ligand>
</feature>
<evidence type="ECO:0000313" key="5">
    <source>
        <dbReference type="EMBL" id="EYD73120.1"/>
    </source>
</evidence>
<dbReference type="SUPFAM" id="SSF55031">
    <property type="entry name" value="Bacterial exopeptidase dimerisation domain"/>
    <property type="match status" value="1"/>
</dbReference>
<dbReference type="EC" id="3.5.1.6" evidence="5"/>
<feature type="binding site" evidence="3">
    <location>
        <position position="190"/>
    </location>
    <ligand>
        <name>Zn(2+)</name>
        <dbReference type="ChEBI" id="CHEBI:29105"/>
        <label>1</label>
    </ligand>
</feature>
<dbReference type="OrthoDB" id="9808195at2"/>
<comment type="similarity">
    <text evidence="1">Belongs to the peptidase M20 family.</text>
</comment>
<dbReference type="GO" id="GO:0016813">
    <property type="term" value="F:hydrolase activity, acting on carbon-nitrogen (but not peptide) bonds, in linear amidines"/>
    <property type="evidence" value="ECO:0007669"/>
    <property type="project" value="InterPro"/>
</dbReference>
<feature type="binding site" evidence="3">
    <location>
        <position position="129"/>
    </location>
    <ligand>
        <name>Zn(2+)</name>
        <dbReference type="ChEBI" id="CHEBI:29105"/>
        <label>2</label>
    </ligand>
</feature>
<dbReference type="Proteomes" id="UP000025047">
    <property type="component" value="Unassembled WGS sequence"/>
</dbReference>
<feature type="domain" description="Peptidase M20 dimerisation" evidence="4">
    <location>
        <begin position="209"/>
        <end position="312"/>
    </location>
</feature>
<dbReference type="HOGENOM" id="CLU_024588_2_1_5"/>
<dbReference type="AlphaFoldDB" id="A0A017HFP5"/>
<dbReference type="InterPro" id="IPR011650">
    <property type="entry name" value="Peptidase_M20_dimer"/>
</dbReference>
<dbReference type="Gene3D" id="3.30.70.360">
    <property type="match status" value="1"/>
</dbReference>
<dbReference type="STRING" id="1122180.Lokhon_00646"/>
<evidence type="ECO:0000313" key="6">
    <source>
        <dbReference type="Proteomes" id="UP000025047"/>
    </source>
</evidence>
<gene>
    <name evidence="5" type="ORF">Lokhon_00646</name>
</gene>
<sequence length="418" mass="44064">MAPDLRIDLDRLMGRLRALGEIGALPGGGVKRLALSDADKAGRDLVCGWMRDLGLDLTTDCIGNVWGVRRGREDTAPVVIGSHIDTVATGGLYDGNLGVLAGLEIVETLNDAGIETRRPVAVGFFTNEEGARFAPDMMGSGVAQGALDLDDTLATVGIDGQRVGDELRRIGYAGDAPPLALKPDSFLELHVEQGPVLEREGIAIGAVTGVQGISWTEFTVTGVSNHAGTTPMAMRHDAGVVAARIALEARAIADAFGPPQVATVGAFRLEPDLVNVVPQKAVLTVDLRNTDNVRLIEAETRLRSTARKAAAEEGCTVELRSLARFDPVEFDEGLVAAIETAAAELGHGVRRMPSGAGHDAQMFAPNCPTAMVFVPSQDGLSHNINEYTAPEEIRAGVDVLFRVALARAGADILAEQDQ</sequence>
<reference evidence="5 6" key="1">
    <citation type="submission" date="2013-03" db="EMBL/GenBank/DDBJ databases">
        <authorList>
            <person name="Fiebig A."/>
            <person name="Goeker M."/>
            <person name="Klenk H.-P.P."/>
        </authorList>
    </citation>
    <scope>NUCLEOTIDE SEQUENCE [LARGE SCALE GENOMIC DNA]</scope>
    <source>
        <strain evidence="5 6">DSM 17492</strain>
    </source>
</reference>
<evidence type="ECO:0000259" key="4">
    <source>
        <dbReference type="Pfam" id="PF07687"/>
    </source>
</evidence>
<comment type="caution">
    <text evidence="5">The sequence shown here is derived from an EMBL/GenBank/DDBJ whole genome shotgun (WGS) entry which is preliminary data.</text>
</comment>
<evidence type="ECO:0000256" key="2">
    <source>
        <dbReference type="ARBA" id="ARBA00022801"/>
    </source>
</evidence>
<dbReference type="InterPro" id="IPR002933">
    <property type="entry name" value="Peptidase_M20"/>
</dbReference>
<dbReference type="RefSeq" id="WP_110549210.1">
    <property type="nucleotide sequence ID" value="NZ_KB822996.1"/>
</dbReference>